<reference evidence="9 10" key="1">
    <citation type="submission" date="2019-07" db="EMBL/GenBank/DDBJ databases">
        <title>Analysis of the biochemical properties, biological activity and biotechnological potential of siderophores and biosurfactants produced by Antarctic psychrotolerant bacteria.</title>
        <authorList>
            <person name="Styczynski M."/>
            <person name="Krucon T."/>
            <person name="Decewicz P."/>
            <person name="Dziewit L."/>
        </authorList>
    </citation>
    <scope>NUCLEOTIDE SEQUENCE [LARGE SCALE GENOMIC DNA]</scope>
    <source>
        <strain evidence="9 10">ANT_H27</strain>
    </source>
</reference>
<dbReference type="GO" id="GO:0042781">
    <property type="term" value="F:3'-tRNA processing endoribonuclease activity"/>
    <property type="evidence" value="ECO:0007669"/>
    <property type="project" value="TreeGrafter"/>
</dbReference>
<comment type="subunit">
    <text evidence="7">Consists of a catalytic RNA component (M1 or rnpB) and a protein subunit.</text>
</comment>
<evidence type="ECO:0000256" key="6">
    <source>
        <dbReference type="ARBA" id="ARBA00022884"/>
    </source>
</evidence>
<comment type="catalytic activity">
    <reaction evidence="7">
        <text>Endonucleolytic cleavage of RNA, removing 5'-extranucleotides from tRNA precursor.</text>
        <dbReference type="EC" id="3.1.26.5"/>
    </reaction>
</comment>
<dbReference type="AlphaFoldDB" id="A0A5B0EK77"/>
<keyword evidence="3 7" id="KW-0540">Nuclease</keyword>
<evidence type="ECO:0000256" key="5">
    <source>
        <dbReference type="ARBA" id="ARBA00022801"/>
    </source>
</evidence>
<dbReference type="InterPro" id="IPR020539">
    <property type="entry name" value="RNase_P_CS"/>
</dbReference>
<dbReference type="GO" id="GO:0004526">
    <property type="term" value="F:ribonuclease P activity"/>
    <property type="evidence" value="ECO:0007669"/>
    <property type="project" value="UniProtKB-UniRule"/>
</dbReference>
<dbReference type="EC" id="3.1.26.5" evidence="7 8"/>
<keyword evidence="6 7" id="KW-0694">RNA-binding</keyword>
<proteinExistence type="inferred from homology"/>
<dbReference type="RefSeq" id="WP_083873819.1">
    <property type="nucleotide sequence ID" value="NZ_VOBL01000002.1"/>
</dbReference>
<evidence type="ECO:0000256" key="1">
    <source>
        <dbReference type="ARBA" id="ARBA00002663"/>
    </source>
</evidence>
<comment type="function">
    <text evidence="1 7">RNaseP catalyzes the removal of the 5'-leader sequence from pre-tRNA to produce the mature 5'-terminus. It can also cleave other RNA substrates such as 4.5S RNA. The protein component plays an auxiliary but essential role in vivo by binding to the 5'-leader sequence and broadening the substrate specificity of the ribozyme.</text>
</comment>
<gene>
    <name evidence="7 9" type="primary">rnpA</name>
    <name evidence="9" type="ORF">FQ154_03055</name>
</gene>
<keyword evidence="2 7" id="KW-0819">tRNA processing</keyword>
<dbReference type="PROSITE" id="PS00648">
    <property type="entry name" value="RIBONUCLEASE_P"/>
    <property type="match status" value="1"/>
</dbReference>
<dbReference type="InterPro" id="IPR000100">
    <property type="entry name" value="RNase_P"/>
</dbReference>
<dbReference type="OrthoDB" id="196964at2"/>
<dbReference type="PANTHER" id="PTHR33992:SF1">
    <property type="entry name" value="RIBONUCLEASE P PROTEIN COMPONENT"/>
    <property type="match status" value="1"/>
</dbReference>
<dbReference type="InterPro" id="IPR014721">
    <property type="entry name" value="Ribsml_uS5_D2-typ_fold_subgr"/>
</dbReference>
<name>A0A5B0EK77_9MICC</name>
<dbReference type="InterPro" id="IPR020568">
    <property type="entry name" value="Ribosomal_Su5_D2-typ_SF"/>
</dbReference>
<comment type="caution">
    <text evidence="9">The sequence shown here is derived from an EMBL/GenBank/DDBJ whole genome shotgun (WGS) entry which is preliminary data.</text>
</comment>
<evidence type="ECO:0000256" key="7">
    <source>
        <dbReference type="HAMAP-Rule" id="MF_00227"/>
    </source>
</evidence>
<dbReference type="SUPFAM" id="SSF54211">
    <property type="entry name" value="Ribosomal protein S5 domain 2-like"/>
    <property type="match status" value="1"/>
</dbReference>
<dbReference type="EMBL" id="VOBL01000002">
    <property type="protein sequence ID" value="KAA0979417.1"/>
    <property type="molecule type" value="Genomic_DNA"/>
</dbReference>
<accession>A0A5B0EK77</accession>
<dbReference type="NCBIfam" id="TIGR00188">
    <property type="entry name" value="rnpA"/>
    <property type="match status" value="1"/>
</dbReference>
<dbReference type="PANTHER" id="PTHR33992">
    <property type="entry name" value="RIBONUCLEASE P PROTEIN COMPONENT"/>
    <property type="match status" value="1"/>
</dbReference>
<evidence type="ECO:0000313" key="9">
    <source>
        <dbReference type="EMBL" id="KAA0979417.1"/>
    </source>
</evidence>
<protein>
    <recommendedName>
        <fullName evidence="7 8">Ribonuclease P protein component</fullName>
        <shortName evidence="7">RNase P protein</shortName>
        <shortName evidence="7">RNaseP protein</shortName>
        <ecNumber evidence="7 8">3.1.26.5</ecNumber>
    </recommendedName>
    <alternativeName>
        <fullName evidence="7">Protein C5</fullName>
    </alternativeName>
</protein>
<keyword evidence="4 7" id="KW-0255">Endonuclease</keyword>
<evidence type="ECO:0000256" key="3">
    <source>
        <dbReference type="ARBA" id="ARBA00022722"/>
    </source>
</evidence>
<keyword evidence="5 7" id="KW-0378">Hydrolase</keyword>
<organism evidence="9 10">
    <name type="scientific">Paeniglutamicibacter gangotriensis</name>
    <dbReference type="NCBI Taxonomy" id="254787"/>
    <lineage>
        <taxon>Bacteria</taxon>
        <taxon>Bacillati</taxon>
        <taxon>Actinomycetota</taxon>
        <taxon>Actinomycetes</taxon>
        <taxon>Micrococcales</taxon>
        <taxon>Micrococcaceae</taxon>
        <taxon>Paeniglutamicibacter</taxon>
    </lineage>
</organism>
<comment type="similarity">
    <text evidence="7">Belongs to the RnpA family.</text>
</comment>
<evidence type="ECO:0000313" key="10">
    <source>
        <dbReference type="Proteomes" id="UP000323856"/>
    </source>
</evidence>
<sequence length="122" mass="13499">MLPKNQRIRLAQDFTATVRSGARTGRRNVVLYARVRSDEPLGNNRFGFIVSKAVGNAVNRNLVKRRMRAMAAQFTADAIGLDVVVRALPGAADVEWNELHQQVRSGLDSVLRKSGAKREKGL</sequence>
<dbReference type="Pfam" id="PF00825">
    <property type="entry name" value="Ribonuclease_P"/>
    <property type="match status" value="1"/>
</dbReference>
<dbReference type="GO" id="GO:0030677">
    <property type="term" value="C:ribonuclease P complex"/>
    <property type="evidence" value="ECO:0007669"/>
    <property type="project" value="TreeGrafter"/>
</dbReference>
<dbReference type="HAMAP" id="MF_00227">
    <property type="entry name" value="RNase_P"/>
    <property type="match status" value="1"/>
</dbReference>
<dbReference type="Proteomes" id="UP000323856">
    <property type="component" value="Unassembled WGS sequence"/>
</dbReference>
<dbReference type="Gene3D" id="3.30.230.10">
    <property type="match status" value="1"/>
</dbReference>
<evidence type="ECO:0000256" key="4">
    <source>
        <dbReference type="ARBA" id="ARBA00022759"/>
    </source>
</evidence>
<dbReference type="GO" id="GO:0001682">
    <property type="term" value="P:tRNA 5'-leader removal"/>
    <property type="evidence" value="ECO:0007669"/>
    <property type="project" value="UniProtKB-UniRule"/>
</dbReference>
<dbReference type="GO" id="GO:0000049">
    <property type="term" value="F:tRNA binding"/>
    <property type="evidence" value="ECO:0007669"/>
    <property type="project" value="UniProtKB-UniRule"/>
</dbReference>
<evidence type="ECO:0000256" key="8">
    <source>
        <dbReference type="NCBIfam" id="TIGR00188"/>
    </source>
</evidence>
<evidence type="ECO:0000256" key="2">
    <source>
        <dbReference type="ARBA" id="ARBA00022694"/>
    </source>
</evidence>